<dbReference type="Gene3D" id="1.10.510.10">
    <property type="entry name" value="Transferase(Phosphotransferase) domain 1"/>
    <property type="match status" value="1"/>
</dbReference>
<sequence>MDDCVFTECRCSDKVMNGFSLNGKPGFPITKPHASRCMAPEYAIDGLFSVKSDVFSFGVLWFVQSWKLWMEGTALKLIGTSIKDSLQTSEVLRCIHVGLLCAQQRSGDMPNMSYVVLMLSSGTVSLPQPNQPGFYNEKRLVEVDSSSSGKMFSSNEITFTSIQGR</sequence>
<feature type="domain" description="S-locus receptor kinase C-terminal" evidence="1">
    <location>
        <begin position="122"/>
        <end position="165"/>
    </location>
</feature>
<keyword evidence="3" id="KW-1185">Reference proteome</keyword>
<evidence type="ECO:0000313" key="2">
    <source>
        <dbReference type="EMBL" id="KAF6141380.1"/>
    </source>
</evidence>
<dbReference type="PANTHER" id="PTHR27006:SF587">
    <property type="entry name" value="RECEPTOR-LIKE SERINE_THREONINE-PROTEIN KINASE"/>
    <property type="match status" value="1"/>
</dbReference>
<dbReference type="GO" id="GO:0004674">
    <property type="term" value="F:protein serine/threonine kinase activity"/>
    <property type="evidence" value="ECO:0007669"/>
    <property type="project" value="InterPro"/>
</dbReference>
<protein>
    <recommendedName>
        <fullName evidence="1">S-locus receptor kinase C-terminal domain-containing protein</fullName>
    </recommendedName>
</protein>
<evidence type="ECO:0000313" key="3">
    <source>
        <dbReference type="Proteomes" id="UP000541444"/>
    </source>
</evidence>
<gene>
    <name evidence="2" type="ORF">GIB67_021196</name>
</gene>
<reference evidence="2 3" key="1">
    <citation type="journal article" date="2020" name="IScience">
        <title>Genome Sequencing of the Endangered Kingdonia uniflora (Circaeasteraceae, Ranunculales) Reveals Potential Mechanisms of Evolutionary Specialization.</title>
        <authorList>
            <person name="Sun Y."/>
            <person name="Deng T."/>
            <person name="Zhang A."/>
            <person name="Moore M.J."/>
            <person name="Landis J.B."/>
            <person name="Lin N."/>
            <person name="Zhang H."/>
            <person name="Zhang X."/>
            <person name="Huang J."/>
            <person name="Zhang X."/>
            <person name="Sun H."/>
            <person name="Wang H."/>
        </authorList>
    </citation>
    <scope>NUCLEOTIDE SEQUENCE [LARGE SCALE GENOMIC DNA]</scope>
    <source>
        <strain evidence="2">TB1705</strain>
        <tissue evidence="2">Leaf</tissue>
    </source>
</reference>
<dbReference type="Pfam" id="PF11883">
    <property type="entry name" value="DUF3403"/>
    <property type="match status" value="1"/>
</dbReference>
<dbReference type="Proteomes" id="UP000541444">
    <property type="component" value="Unassembled WGS sequence"/>
</dbReference>
<dbReference type="OrthoDB" id="998752at2759"/>
<dbReference type="AlphaFoldDB" id="A0A7J7LFR5"/>
<dbReference type="PANTHER" id="PTHR27006">
    <property type="entry name" value="PROMASTIGOTE SURFACE ANTIGEN PROTEIN PSA"/>
    <property type="match status" value="1"/>
</dbReference>
<comment type="caution">
    <text evidence="2">The sequence shown here is derived from an EMBL/GenBank/DDBJ whole genome shotgun (WGS) entry which is preliminary data.</text>
</comment>
<evidence type="ECO:0000259" key="1">
    <source>
        <dbReference type="Pfam" id="PF11883"/>
    </source>
</evidence>
<dbReference type="SUPFAM" id="SSF56112">
    <property type="entry name" value="Protein kinase-like (PK-like)"/>
    <property type="match status" value="1"/>
</dbReference>
<dbReference type="InterPro" id="IPR021820">
    <property type="entry name" value="S-locus_recpt_kinase_C"/>
</dbReference>
<organism evidence="2 3">
    <name type="scientific">Kingdonia uniflora</name>
    <dbReference type="NCBI Taxonomy" id="39325"/>
    <lineage>
        <taxon>Eukaryota</taxon>
        <taxon>Viridiplantae</taxon>
        <taxon>Streptophyta</taxon>
        <taxon>Embryophyta</taxon>
        <taxon>Tracheophyta</taxon>
        <taxon>Spermatophyta</taxon>
        <taxon>Magnoliopsida</taxon>
        <taxon>Ranunculales</taxon>
        <taxon>Circaeasteraceae</taxon>
        <taxon>Kingdonia</taxon>
    </lineage>
</organism>
<accession>A0A7J7LFR5</accession>
<proteinExistence type="predicted"/>
<dbReference type="EMBL" id="JACGCM010002327">
    <property type="protein sequence ID" value="KAF6141380.1"/>
    <property type="molecule type" value="Genomic_DNA"/>
</dbReference>
<name>A0A7J7LFR5_9MAGN</name>
<dbReference type="InterPro" id="IPR011009">
    <property type="entry name" value="Kinase-like_dom_sf"/>
</dbReference>